<accession>A0A432PN71</accession>
<comment type="similarity">
    <text evidence="5">Belongs to the bacterial solute-binding protein PotD/PotF family.</text>
</comment>
<dbReference type="PANTHER" id="PTHR30222">
    <property type="entry name" value="SPERMIDINE/PUTRESCINE-BINDING PERIPLASMIC PROTEIN"/>
    <property type="match status" value="1"/>
</dbReference>
<organism evidence="8 9">
    <name type="scientific">Rhizobium vallis</name>
    <dbReference type="NCBI Taxonomy" id="634290"/>
    <lineage>
        <taxon>Bacteria</taxon>
        <taxon>Pseudomonadati</taxon>
        <taxon>Pseudomonadota</taxon>
        <taxon>Alphaproteobacteria</taxon>
        <taxon>Hyphomicrobiales</taxon>
        <taxon>Rhizobiaceae</taxon>
        <taxon>Rhizobium/Agrobacterium group</taxon>
        <taxon>Rhizobium</taxon>
    </lineage>
</organism>
<gene>
    <name evidence="8" type="ORF">EFQ99_05820</name>
</gene>
<feature type="chain" id="PRO_5019236257" description="Putrescine-binding periplasmic protein" evidence="7">
    <location>
        <begin position="22"/>
        <end position="340"/>
    </location>
</feature>
<dbReference type="GO" id="GO:0015846">
    <property type="term" value="P:polyamine transport"/>
    <property type="evidence" value="ECO:0007669"/>
    <property type="project" value="InterPro"/>
</dbReference>
<dbReference type="Pfam" id="PF13416">
    <property type="entry name" value="SBP_bac_8"/>
    <property type="match status" value="1"/>
</dbReference>
<dbReference type="PRINTS" id="PR00909">
    <property type="entry name" value="SPERMDNBNDNG"/>
</dbReference>
<evidence type="ECO:0000256" key="7">
    <source>
        <dbReference type="SAM" id="SignalP"/>
    </source>
</evidence>
<dbReference type="PIRSF" id="PIRSF019574">
    <property type="entry name" value="Periplasmic_polyamine_BP"/>
    <property type="match status" value="1"/>
</dbReference>
<dbReference type="RefSeq" id="WP_126919721.1">
    <property type="nucleotide sequence ID" value="NZ_ML133687.1"/>
</dbReference>
<dbReference type="Gene3D" id="3.40.190.10">
    <property type="entry name" value="Periplasmic binding protein-like II"/>
    <property type="match status" value="2"/>
</dbReference>
<keyword evidence="9" id="KW-1185">Reference proteome</keyword>
<feature type="signal peptide" evidence="7">
    <location>
        <begin position="1"/>
        <end position="21"/>
    </location>
</feature>
<comment type="caution">
    <text evidence="8">The sequence shown here is derived from an EMBL/GenBank/DDBJ whole genome shotgun (WGS) entry which is preliminary data.</text>
</comment>
<name>A0A432PN71_9HYPH</name>
<dbReference type="EMBL" id="RJTH01000002">
    <property type="protein sequence ID" value="RUM25818.1"/>
    <property type="molecule type" value="Genomic_DNA"/>
</dbReference>
<keyword evidence="2 5" id="KW-0813">Transport</keyword>
<evidence type="ECO:0000313" key="8">
    <source>
        <dbReference type="EMBL" id="RUM25818.1"/>
    </source>
</evidence>
<feature type="binding site" evidence="6">
    <location>
        <position position="80"/>
    </location>
    <ligand>
        <name>spermidine</name>
        <dbReference type="ChEBI" id="CHEBI:57834"/>
    </ligand>
</feature>
<dbReference type="GO" id="GO:0042597">
    <property type="term" value="C:periplasmic space"/>
    <property type="evidence" value="ECO:0007669"/>
    <property type="project" value="UniProtKB-SubCell"/>
</dbReference>
<evidence type="ECO:0000256" key="4">
    <source>
        <dbReference type="ARBA" id="ARBA00022764"/>
    </source>
</evidence>
<evidence type="ECO:0000256" key="1">
    <source>
        <dbReference type="ARBA" id="ARBA00004418"/>
    </source>
</evidence>
<dbReference type="InterPro" id="IPR006059">
    <property type="entry name" value="SBP"/>
</dbReference>
<comment type="function">
    <text evidence="5">Required for the activity of the bacterial periplasmic transport system of putrescine.</text>
</comment>
<evidence type="ECO:0000256" key="5">
    <source>
        <dbReference type="PIRNR" id="PIRNR019574"/>
    </source>
</evidence>
<dbReference type="Proteomes" id="UP000278823">
    <property type="component" value="Unassembled WGS sequence"/>
</dbReference>
<dbReference type="GO" id="GO:0019808">
    <property type="term" value="F:polyamine binding"/>
    <property type="evidence" value="ECO:0007669"/>
    <property type="project" value="InterPro"/>
</dbReference>
<dbReference type="AlphaFoldDB" id="A0A432PN71"/>
<evidence type="ECO:0000256" key="2">
    <source>
        <dbReference type="ARBA" id="ARBA00022448"/>
    </source>
</evidence>
<protein>
    <recommendedName>
        <fullName evidence="5">Putrescine-binding periplasmic protein</fullName>
    </recommendedName>
</protein>
<keyword evidence="3 7" id="KW-0732">Signal</keyword>
<feature type="binding site" evidence="6">
    <location>
        <position position="32"/>
    </location>
    <ligand>
        <name>spermidine</name>
        <dbReference type="ChEBI" id="CHEBI:57834"/>
    </ligand>
</feature>
<proteinExistence type="inferred from homology"/>
<dbReference type="SUPFAM" id="SSF53850">
    <property type="entry name" value="Periplasmic binding protein-like II"/>
    <property type="match status" value="1"/>
</dbReference>
<reference evidence="9" key="1">
    <citation type="submission" date="2018-11" db="EMBL/GenBank/DDBJ databases">
        <title>Rhizobium chutanense sp. nov., isolated from root nodules of Phaseolus vulgaris in China.</title>
        <authorList>
            <person name="Huo Y."/>
        </authorList>
    </citation>
    <scope>NUCLEOTIDE SEQUENCE [LARGE SCALE GENOMIC DNA]</scope>
    <source>
        <strain evidence="9">CCBAU 65647</strain>
    </source>
</reference>
<comment type="subcellular location">
    <subcellularLocation>
        <location evidence="1 5">Periplasm</location>
    </subcellularLocation>
</comment>
<evidence type="ECO:0000256" key="3">
    <source>
        <dbReference type="ARBA" id="ARBA00022729"/>
    </source>
</evidence>
<dbReference type="InterPro" id="IPR001188">
    <property type="entry name" value="Sperm_putr-bd"/>
</dbReference>
<evidence type="ECO:0000256" key="6">
    <source>
        <dbReference type="PIRSR" id="PIRSR019574-1"/>
    </source>
</evidence>
<dbReference type="OrthoDB" id="9769319at2"/>
<sequence length="340" mass="37788">MLKSTWLAIAAFALSASSALAAGELHIYNWGEYTNPKLIEKFEKTYDVKVTLDFYDSNETMMSKVRAGGSGFDIVVPSDYAVAIMIEAGMLEKTEPASMANFKNMDPAIVDIYFDKGRHYSVPWQLGLTSFVVDTAVYKGDVNSYSILFDPPAELKGRVNMLDDMTAIMHAAERYLGFPRCTSDKAQLKAVNELLNKAKPSWRTFSYDSLQLLAAKDVDAAMIWNGAAFRARAQRNSLVFAYPKEGIEGFMDNVVILKGAANIENAKLFQNFIMDPENAALISDFAKYNNGIVGSDKYLAQDFSGAPEIKRPEGVTPEYVAPCPSEVVTMYNKIWTNLRK</sequence>
<dbReference type="PANTHER" id="PTHR30222:SF12">
    <property type="entry name" value="NORSPERMIDINE SENSOR"/>
    <property type="match status" value="1"/>
</dbReference>
<keyword evidence="4 5" id="KW-0574">Periplasm</keyword>
<evidence type="ECO:0000313" key="9">
    <source>
        <dbReference type="Proteomes" id="UP000278823"/>
    </source>
</evidence>